<keyword evidence="7" id="KW-1185">Reference proteome</keyword>
<evidence type="ECO:0000256" key="1">
    <source>
        <dbReference type="ARBA" id="ARBA00010638"/>
    </source>
</evidence>
<dbReference type="EMBL" id="CP054212">
    <property type="protein sequence ID" value="QKJ88545.1"/>
    <property type="molecule type" value="Genomic_DNA"/>
</dbReference>
<feature type="binding site" evidence="4">
    <location>
        <begin position="139"/>
        <end position="147"/>
    </location>
    <ligand>
        <name>ATP</name>
        <dbReference type="ChEBI" id="CHEBI:30616"/>
    </ligand>
</feature>
<dbReference type="RefSeq" id="WP_173635399.1">
    <property type="nucleotide sequence ID" value="NZ_CP054212.1"/>
</dbReference>
<evidence type="ECO:0000313" key="7">
    <source>
        <dbReference type="Proteomes" id="UP000505325"/>
    </source>
</evidence>
<dbReference type="PANTHER" id="PTHR23407:SF1">
    <property type="entry name" value="5-FORMYLTETRAHYDROFOLATE CYCLO-LIGASE"/>
    <property type="match status" value="1"/>
</dbReference>
<feature type="binding site" evidence="4">
    <location>
        <position position="54"/>
    </location>
    <ligand>
        <name>substrate</name>
    </ligand>
</feature>
<evidence type="ECO:0000256" key="3">
    <source>
        <dbReference type="ARBA" id="ARBA00022840"/>
    </source>
</evidence>
<keyword evidence="3 4" id="KW-0067">ATP-binding</keyword>
<evidence type="ECO:0000256" key="5">
    <source>
        <dbReference type="RuleBase" id="RU361279"/>
    </source>
</evidence>
<dbReference type="GO" id="GO:0030272">
    <property type="term" value="F:5-formyltetrahydrofolate cyclo-ligase activity"/>
    <property type="evidence" value="ECO:0007669"/>
    <property type="project" value="UniProtKB-EC"/>
</dbReference>
<evidence type="ECO:0000313" key="6">
    <source>
        <dbReference type="EMBL" id="QKJ88545.1"/>
    </source>
</evidence>
<comment type="cofactor">
    <cofactor evidence="5">
        <name>Mg(2+)</name>
        <dbReference type="ChEBI" id="CHEBI:18420"/>
    </cofactor>
</comment>
<keyword evidence="5" id="KW-0460">Magnesium</keyword>
<dbReference type="GO" id="GO:0005524">
    <property type="term" value="F:ATP binding"/>
    <property type="evidence" value="ECO:0007669"/>
    <property type="project" value="UniProtKB-KW"/>
</dbReference>
<dbReference type="InterPro" id="IPR037171">
    <property type="entry name" value="NagB/RpiA_transferase-like"/>
</dbReference>
<dbReference type="NCBIfam" id="TIGR02727">
    <property type="entry name" value="MTHFS_bact"/>
    <property type="match status" value="1"/>
</dbReference>
<evidence type="ECO:0000256" key="2">
    <source>
        <dbReference type="ARBA" id="ARBA00022741"/>
    </source>
</evidence>
<protein>
    <recommendedName>
        <fullName evidence="5">5-formyltetrahydrofolate cyclo-ligase</fullName>
        <ecNumber evidence="5">6.3.3.2</ecNumber>
    </recommendedName>
</protein>
<accession>A0A6M8UD59</accession>
<dbReference type="KEGG" id="pmak:PMPD1_3629"/>
<dbReference type="Gene3D" id="3.40.50.10420">
    <property type="entry name" value="NagB/RpiA/CoA transferase-like"/>
    <property type="match status" value="1"/>
</dbReference>
<evidence type="ECO:0000256" key="4">
    <source>
        <dbReference type="PIRSR" id="PIRSR006806-1"/>
    </source>
</evidence>
<dbReference type="InterPro" id="IPR002698">
    <property type="entry name" value="FTHF_cligase"/>
</dbReference>
<name>A0A6M8UD59_9GAMM</name>
<dbReference type="InterPro" id="IPR024185">
    <property type="entry name" value="FTHF_cligase-like_sf"/>
</dbReference>
<comment type="similarity">
    <text evidence="1 5">Belongs to the 5-formyltetrahydrofolate cyclo-ligase family.</text>
</comment>
<dbReference type="PIRSF" id="PIRSF006806">
    <property type="entry name" value="FTHF_cligase"/>
    <property type="match status" value="1"/>
</dbReference>
<feature type="binding site" evidence="4">
    <location>
        <begin position="8"/>
        <end position="12"/>
    </location>
    <ligand>
        <name>ATP</name>
        <dbReference type="ChEBI" id="CHEBI:30616"/>
    </ligand>
</feature>
<organism evidence="6 7">
    <name type="scientific">Paramixta manurensis</name>
    <dbReference type="NCBI Taxonomy" id="2740817"/>
    <lineage>
        <taxon>Bacteria</taxon>
        <taxon>Pseudomonadati</taxon>
        <taxon>Pseudomonadota</taxon>
        <taxon>Gammaproteobacteria</taxon>
        <taxon>Enterobacterales</taxon>
        <taxon>Erwiniaceae</taxon>
        <taxon>Paramixta</taxon>
    </lineage>
</organism>
<comment type="catalytic activity">
    <reaction evidence="5">
        <text>(6S)-5-formyl-5,6,7,8-tetrahydrofolate + ATP = (6R)-5,10-methenyltetrahydrofolate + ADP + phosphate</text>
        <dbReference type="Rhea" id="RHEA:10488"/>
        <dbReference type="ChEBI" id="CHEBI:30616"/>
        <dbReference type="ChEBI" id="CHEBI:43474"/>
        <dbReference type="ChEBI" id="CHEBI:57455"/>
        <dbReference type="ChEBI" id="CHEBI:57457"/>
        <dbReference type="ChEBI" id="CHEBI:456216"/>
        <dbReference type="EC" id="6.3.3.2"/>
    </reaction>
</comment>
<keyword evidence="2 4" id="KW-0547">Nucleotide-binding</keyword>
<dbReference type="GO" id="GO:0009396">
    <property type="term" value="P:folic acid-containing compound biosynthetic process"/>
    <property type="evidence" value="ECO:0007669"/>
    <property type="project" value="TreeGrafter"/>
</dbReference>
<keyword evidence="5" id="KW-0479">Metal-binding</keyword>
<sequence>MSLSLLDRQDLRTHVRHLRRELSDSQQELAADLVAEHALNFAPIDQARHIALFLSFDGELNTRPLIAKLWQRQKQVYLPVLHPFSAGQLLFIRYTPDTVLSPNRLRIPEPPLDIRQLIPLDRLDVIMVPLVAFDAQGQRLGMGGGFYDRTLQNWQQHGLLPIGLAHDCQQVNRLPAAEWDVPLPAILTPSRLWQW</sequence>
<dbReference type="GO" id="GO:0035999">
    <property type="term" value="P:tetrahydrofolate interconversion"/>
    <property type="evidence" value="ECO:0007669"/>
    <property type="project" value="TreeGrafter"/>
</dbReference>
<dbReference type="AlphaFoldDB" id="A0A6M8UD59"/>
<dbReference type="Proteomes" id="UP000505325">
    <property type="component" value="Chromosome"/>
</dbReference>
<reference evidence="6 7" key="1">
    <citation type="submission" date="2020-06" db="EMBL/GenBank/DDBJ databases">
        <title>Genome sequence of Paramixta manurensis strain PD-1.</title>
        <authorList>
            <person name="Lee C.W."/>
            <person name="Kim J."/>
        </authorList>
    </citation>
    <scope>NUCLEOTIDE SEQUENCE [LARGE SCALE GENOMIC DNA]</scope>
    <source>
        <strain evidence="6 7">PD-1</strain>
    </source>
</reference>
<dbReference type="Pfam" id="PF01812">
    <property type="entry name" value="5-FTHF_cyc-lig"/>
    <property type="match status" value="1"/>
</dbReference>
<dbReference type="EC" id="6.3.3.2" evidence="5"/>
<gene>
    <name evidence="6" type="ORF">PMPD1_3629</name>
</gene>
<keyword evidence="6" id="KW-0436">Ligase</keyword>
<dbReference type="PANTHER" id="PTHR23407">
    <property type="entry name" value="ATPASE INHIBITOR/5-FORMYLTETRAHYDROFOLATE CYCLO-LIGASE"/>
    <property type="match status" value="1"/>
</dbReference>
<feature type="binding site" evidence="4">
    <location>
        <position position="59"/>
    </location>
    <ligand>
        <name>substrate</name>
    </ligand>
</feature>
<proteinExistence type="inferred from homology"/>
<dbReference type="GO" id="GO:0046872">
    <property type="term" value="F:metal ion binding"/>
    <property type="evidence" value="ECO:0007669"/>
    <property type="project" value="UniProtKB-KW"/>
</dbReference>
<dbReference type="SUPFAM" id="SSF100950">
    <property type="entry name" value="NagB/RpiA/CoA transferase-like"/>
    <property type="match status" value="1"/>
</dbReference>